<comment type="similarity">
    <text evidence="1">Belongs to the 'phage' integrase family.</text>
</comment>
<sequence>MSDHLDLSLSPTRRLRSVRPLHEASFVFDEMLNGWRDQQRSRGLDPYGVEVRIKFIRRFAGYCEKPPWQWGPGDLEDFTVRSMSGSKPLAKSTIRNYQMTVRIFCAYLTDMRYEWVAECLERFGSAPQQICHDWNTVAHLLEYEGRPQRRALTYDELEAFFACADERVETILAAGRKGALSALRDAQIFKTIYAFGLRRKEAASLELADLRPNPAAPRFGTYGAVEVRWGKGSSGSGPRRRTVLTLPELDWVVDGLRQWVDEGRPRLSDDPRGALWPTERGTRVCLRYLDSRFADLRDRAGLPVELSLHALRHTYVTNLIEWGYSEKFVQDQVGHLYASTTAIYTSVGNDYKNRVIAQALSRVYGDSHAQP</sequence>
<evidence type="ECO:0000313" key="5">
    <source>
        <dbReference type="EMBL" id="PFG34674.1"/>
    </source>
</evidence>
<accession>A0A2A9E742</accession>
<dbReference type="GO" id="GO:0006310">
    <property type="term" value="P:DNA recombination"/>
    <property type="evidence" value="ECO:0007669"/>
    <property type="project" value="UniProtKB-KW"/>
</dbReference>
<dbReference type="InterPro" id="IPR011010">
    <property type="entry name" value="DNA_brk_join_enz"/>
</dbReference>
<evidence type="ECO:0000256" key="1">
    <source>
        <dbReference type="ARBA" id="ARBA00008857"/>
    </source>
</evidence>
<dbReference type="SUPFAM" id="SSF56349">
    <property type="entry name" value="DNA breaking-rejoining enzymes"/>
    <property type="match status" value="1"/>
</dbReference>
<dbReference type="PANTHER" id="PTHR30349">
    <property type="entry name" value="PHAGE INTEGRASE-RELATED"/>
    <property type="match status" value="1"/>
</dbReference>
<dbReference type="RefSeq" id="WP_245862533.1">
    <property type="nucleotide sequence ID" value="NZ_PDJG01000001.1"/>
</dbReference>
<name>A0A2A9E742_9MICO</name>
<organism evidence="5 6">
    <name type="scientific">Sanguibacter antarcticus</name>
    <dbReference type="NCBI Taxonomy" id="372484"/>
    <lineage>
        <taxon>Bacteria</taxon>
        <taxon>Bacillati</taxon>
        <taxon>Actinomycetota</taxon>
        <taxon>Actinomycetes</taxon>
        <taxon>Micrococcales</taxon>
        <taxon>Sanguibacteraceae</taxon>
        <taxon>Sanguibacter</taxon>
    </lineage>
</organism>
<dbReference type="GO" id="GO:0015074">
    <property type="term" value="P:DNA integration"/>
    <property type="evidence" value="ECO:0007669"/>
    <property type="project" value="InterPro"/>
</dbReference>
<gene>
    <name evidence="5" type="ORF">ATL42_2594</name>
</gene>
<proteinExistence type="inferred from homology"/>
<dbReference type="PROSITE" id="PS51898">
    <property type="entry name" value="TYR_RECOMBINASE"/>
    <property type="match status" value="1"/>
</dbReference>
<evidence type="ECO:0000259" key="4">
    <source>
        <dbReference type="PROSITE" id="PS51898"/>
    </source>
</evidence>
<keyword evidence="3" id="KW-0233">DNA recombination</keyword>
<reference evidence="5 6" key="1">
    <citation type="submission" date="2017-10" db="EMBL/GenBank/DDBJ databases">
        <title>Sequencing the genomes of 1000 actinobacteria strains.</title>
        <authorList>
            <person name="Klenk H.-P."/>
        </authorList>
    </citation>
    <scope>NUCLEOTIDE SEQUENCE [LARGE SCALE GENOMIC DNA]</scope>
    <source>
        <strain evidence="5 6">DSM 18966</strain>
    </source>
</reference>
<keyword evidence="6" id="KW-1185">Reference proteome</keyword>
<protein>
    <submittedName>
        <fullName evidence="5">Site-specific recombinase XerD</fullName>
    </submittedName>
</protein>
<evidence type="ECO:0000313" key="6">
    <source>
        <dbReference type="Proteomes" id="UP000225548"/>
    </source>
</evidence>
<feature type="domain" description="Tyr recombinase" evidence="4">
    <location>
        <begin position="147"/>
        <end position="357"/>
    </location>
</feature>
<comment type="caution">
    <text evidence="5">The sequence shown here is derived from an EMBL/GenBank/DDBJ whole genome shotgun (WGS) entry which is preliminary data.</text>
</comment>
<dbReference type="Proteomes" id="UP000225548">
    <property type="component" value="Unassembled WGS sequence"/>
</dbReference>
<evidence type="ECO:0000256" key="3">
    <source>
        <dbReference type="ARBA" id="ARBA00023172"/>
    </source>
</evidence>
<dbReference type="InterPro" id="IPR013762">
    <property type="entry name" value="Integrase-like_cat_sf"/>
</dbReference>
<dbReference type="PANTHER" id="PTHR30349:SF41">
    <property type="entry name" value="INTEGRASE_RECOMBINASE PROTEIN MJ0367-RELATED"/>
    <property type="match status" value="1"/>
</dbReference>
<dbReference type="Gene3D" id="1.10.443.10">
    <property type="entry name" value="Intergrase catalytic core"/>
    <property type="match status" value="1"/>
</dbReference>
<evidence type="ECO:0000256" key="2">
    <source>
        <dbReference type="ARBA" id="ARBA00023125"/>
    </source>
</evidence>
<dbReference type="Pfam" id="PF00589">
    <property type="entry name" value="Phage_integrase"/>
    <property type="match status" value="1"/>
</dbReference>
<keyword evidence="2" id="KW-0238">DNA-binding</keyword>
<dbReference type="GO" id="GO:0003677">
    <property type="term" value="F:DNA binding"/>
    <property type="evidence" value="ECO:0007669"/>
    <property type="project" value="UniProtKB-KW"/>
</dbReference>
<dbReference type="AlphaFoldDB" id="A0A2A9E742"/>
<dbReference type="EMBL" id="PDJG01000001">
    <property type="protein sequence ID" value="PFG34674.1"/>
    <property type="molecule type" value="Genomic_DNA"/>
</dbReference>
<dbReference type="InterPro" id="IPR002104">
    <property type="entry name" value="Integrase_catalytic"/>
</dbReference>
<dbReference type="InterPro" id="IPR050090">
    <property type="entry name" value="Tyrosine_recombinase_XerCD"/>
</dbReference>